<comment type="caution">
    <text evidence="1">The sequence shown here is derived from an EMBL/GenBank/DDBJ whole genome shotgun (WGS) entry which is preliminary data.</text>
</comment>
<organism evidence="1 2">
    <name type="scientific">Nocardia puris</name>
    <dbReference type="NCBI Taxonomy" id="208602"/>
    <lineage>
        <taxon>Bacteria</taxon>
        <taxon>Bacillati</taxon>
        <taxon>Actinomycetota</taxon>
        <taxon>Actinomycetes</taxon>
        <taxon>Mycobacteriales</taxon>
        <taxon>Nocardiaceae</taxon>
        <taxon>Nocardia</taxon>
    </lineage>
</organism>
<dbReference type="STRING" id="1210090.GCA_001613185_01334"/>
<evidence type="ECO:0000313" key="1">
    <source>
        <dbReference type="EMBL" id="RBO87017.1"/>
    </source>
</evidence>
<dbReference type="AlphaFoldDB" id="A0A366DAE1"/>
<proteinExistence type="predicted"/>
<dbReference type="EMBL" id="QNRE01000012">
    <property type="protein sequence ID" value="RBO87017.1"/>
    <property type="molecule type" value="Genomic_DNA"/>
</dbReference>
<name>A0A366DAE1_9NOCA</name>
<evidence type="ECO:0000313" key="2">
    <source>
        <dbReference type="Proteomes" id="UP000252586"/>
    </source>
</evidence>
<dbReference type="Proteomes" id="UP000252586">
    <property type="component" value="Unassembled WGS sequence"/>
</dbReference>
<reference evidence="1 2" key="1">
    <citation type="submission" date="2018-06" db="EMBL/GenBank/DDBJ databases">
        <title>Genomic Encyclopedia of Type Strains, Phase IV (KMG-IV): sequencing the most valuable type-strain genomes for metagenomic binning, comparative biology and taxonomic classification.</title>
        <authorList>
            <person name="Goeker M."/>
        </authorList>
    </citation>
    <scope>NUCLEOTIDE SEQUENCE [LARGE SCALE GENOMIC DNA]</scope>
    <source>
        <strain evidence="1 2">DSM 44599</strain>
    </source>
</reference>
<keyword evidence="2" id="KW-1185">Reference proteome</keyword>
<gene>
    <name evidence="1" type="ORF">DFR74_112194</name>
</gene>
<sequence length="157" mass="17871">MGDVVGHKEYSSEGKIDPFGIDMNAFRRDVQRILDGPTPGPNPPGDNMSDNRLAEIHHQIGVPHQVRKAFQKIFYNVRDGELWTRAGLADIWNEVVWDGFVNQVDLLDGKDDPDQKPDSTNKARRGSLISYVLATYREATLARRNTDEILRLLRESR</sequence>
<accession>A0A366DAE1</accession>
<dbReference type="RefSeq" id="WP_232331662.1">
    <property type="nucleotide sequence ID" value="NZ_QNRE01000012.1"/>
</dbReference>
<protein>
    <submittedName>
        <fullName evidence="1">Uncharacterized protein</fullName>
    </submittedName>
</protein>